<dbReference type="GO" id="GO:0007600">
    <property type="term" value="P:sensory perception"/>
    <property type="evidence" value="ECO:0007669"/>
    <property type="project" value="InterPro"/>
</dbReference>
<organism evidence="3 4">
    <name type="scientific">Toxocara canis</name>
    <name type="common">Canine roundworm</name>
    <dbReference type="NCBI Taxonomy" id="6265"/>
    <lineage>
        <taxon>Eukaryota</taxon>
        <taxon>Metazoa</taxon>
        <taxon>Ecdysozoa</taxon>
        <taxon>Nematoda</taxon>
        <taxon>Chromadorea</taxon>
        <taxon>Rhabditida</taxon>
        <taxon>Spirurina</taxon>
        <taxon>Ascaridomorpha</taxon>
        <taxon>Ascaridoidea</taxon>
        <taxon>Toxocaridae</taxon>
        <taxon>Toxocara</taxon>
    </lineage>
</organism>
<dbReference type="SUPFAM" id="SSF52833">
    <property type="entry name" value="Thioredoxin-like"/>
    <property type="match status" value="1"/>
</dbReference>
<reference evidence="2 3" key="2">
    <citation type="submission" date="2018-11" db="EMBL/GenBank/DDBJ databases">
        <authorList>
            <consortium name="Pathogen Informatics"/>
        </authorList>
    </citation>
    <scope>NUCLEOTIDE SEQUENCE [LARGE SCALE GENOMIC DNA]</scope>
</reference>
<dbReference type="InterPro" id="IPR013766">
    <property type="entry name" value="Thioredoxin_domain"/>
</dbReference>
<dbReference type="InterPro" id="IPR029519">
    <property type="entry name" value="RdCVF2"/>
</dbReference>
<gene>
    <name evidence="2" type="ORF">TCNE_LOCUS15688</name>
</gene>
<sequence>MNDDLAGCEFRNADGEIVKGRDAMEDKLLGLYFSAHWCIWCRRFTPILKEFYEQLGNDEFEIVFVSADKSEAALMKYYREAQGKWLYLPYGRVNGFHFALSLTRSPHHWSNFLLITCIGQYFIVPTNENESHSLLCFSKLWRKYEVRTMPTLIIVRANGEVITRNGVSHLKVSCETANKSDSHSYDSNFYSFCCDYFVEKKILPGGKFKCFCVRCSVFITYKSSCFSSHFFLN</sequence>
<accession>A0A183V4L8</accession>
<reference evidence="4" key="1">
    <citation type="submission" date="2016-06" db="UniProtKB">
        <authorList>
            <consortium name="WormBaseParasite"/>
        </authorList>
    </citation>
    <scope>IDENTIFICATION</scope>
</reference>
<dbReference type="Pfam" id="PF13905">
    <property type="entry name" value="Thioredoxin_8"/>
    <property type="match status" value="1"/>
</dbReference>
<evidence type="ECO:0000313" key="2">
    <source>
        <dbReference type="EMBL" id="VDM47009.1"/>
    </source>
</evidence>
<name>A0A183V4L8_TOXCA</name>
<evidence type="ECO:0000313" key="3">
    <source>
        <dbReference type="Proteomes" id="UP000050794"/>
    </source>
</evidence>
<keyword evidence="3" id="KW-1185">Reference proteome</keyword>
<dbReference type="InterPro" id="IPR012336">
    <property type="entry name" value="Thioredoxin-like_fold"/>
</dbReference>
<evidence type="ECO:0000313" key="4">
    <source>
        <dbReference type="WBParaSite" id="TCNE_0001568901-mRNA-1"/>
    </source>
</evidence>
<dbReference type="PANTHER" id="PTHR46762:SF1">
    <property type="entry name" value="NUCLEOREDOXIN-LIKE PROTEIN 2"/>
    <property type="match status" value="1"/>
</dbReference>
<dbReference type="PANTHER" id="PTHR46762">
    <property type="entry name" value="NUCLEOREDOXIN-LIKE PROTEIN 2"/>
    <property type="match status" value="1"/>
</dbReference>
<dbReference type="Proteomes" id="UP000050794">
    <property type="component" value="Unassembled WGS sequence"/>
</dbReference>
<dbReference type="WBParaSite" id="TCNE_0001568901-mRNA-1">
    <property type="protein sequence ID" value="TCNE_0001568901-mRNA-1"/>
    <property type="gene ID" value="TCNE_0001568901"/>
</dbReference>
<dbReference type="EMBL" id="UYWY01023030">
    <property type="protein sequence ID" value="VDM47009.1"/>
    <property type="molecule type" value="Genomic_DNA"/>
</dbReference>
<dbReference type="PROSITE" id="PS51352">
    <property type="entry name" value="THIOREDOXIN_2"/>
    <property type="match status" value="1"/>
</dbReference>
<proteinExistence type="predicted"/>
<feature type="domain" description="Thioredoxin" evidence="1">
    <location>
        <begin position="1"/>
        <end position="183"/>
    </location>
</feature>
<protein>
    <submittedName>
        <fullName evidence="4">Thioredoxin domain-containing protein</fullName>
    </submittedName>
</protein>
<dbReference type="InterPro" id="IPR036249">
    <property type="entry name" value="Thioredoxin-like_sf"/>
</dbReference>
<dbReference type="Gene3D" id="3.40.30.10">
    <property type="entry name" value="Glutaredoxin"/>
    <property type="match status" value="1"/>
</dbReference>
<dbReference type="GO" id="GO:0045494">
    <property type="term" value="P:photoreceptor cell maintenance"/>
    <property type="evidence" value="ECO:0007669"/>
    <property type="project" value="InterPro"/>
</dbReference>
<evidence type="ECO:0000259" key="1">
    <source>
        <dbReference type="PROSITE" id="PS51352"/>
    </source>
</evidence>
<dbReference type="AlphaFoldDB" id="A0A183V4L8"/>